<dbReference type="InterPro" id="IPR055259">
    <property type="entry name" value="YkvP/CgeB_Glyco_trans-like"/>
</dbReference>
<dbReference type="Pfam" id="PF13524">
    <property type="entry name" value="Glyco_trans_1_2"/>
    <property type="match status" value="1"/>
</dbReference>
<organism evidence="2 3">
    <name type="scientific">Campylobacter hyointestinalis subsp. hyointestinalis</name>
    <dbReference type="NCBI Taxonomy" id="91352"/>
    <lineage>
        <taxon>Bacteria</taxon>
        <taxon>Pseudomonadati</taxon>
        <taxon>Campylobacterota</taxon>
        <taxon>Epsilonproteobacteria</taxon>
        <taxon>Campylobacterales</taxon>
        <taxon>Campylobacteraceae</taxon>
        <taxon>Campylobacter</taxon>
    </lineage>
</organism>
<dbReference type="EMBL" id="FAVB01000003">
    <property type="protein sequence ID" value="CUU83918.1"/>
    <property type="molecule type" value="Genomic_DNA"/>
</dbReference>
<evidence type="ECO:0000259" key="1">
    <source>
        <dbReference type="Pfam" id="PF13524"/>
    </source>
</evidence>
<protein>
    <submittedName>
        <fullName evidence="2">Uncharacterized protein conserved in bacteria</fullName>
    </submittedName>
</protein>
<dbReference type="AlphaFoldDB" id="A0A0S4SBY1"/>
<dbReference type="RefSeq" id="WP_059435258.1">
    <property type="nucleotide sequence ID" value="NZ_FAVB01000003.1"/>
</dbReference>
<name>A0A0S4SBY1_CAMHY</name>
<sequence>MKSLKIVHCAIFNEKTNGKEFYSQDRKITHGLNQNGHLVYDFSYRDVERSMRIFGLKKLSTDKMNKKLIEICKNIKADLLLLGKAEKIYPSTLISIKKALPNIKIALWYVDHLQENSDFFKKLDLIDCFFHANALNLKDLSKKYKAKFGFFPNISDDAFDKKLNIQKTTDVIYIARDYKEDVRFKFAMLLDEFCKKESINHKIYASLGNPAIFGNDFFEAINSSKIAVNFNRDDSLECSKSNKLLGASDRMAQFMGCGTCTFSPSIKGFDKLFRAGIDIVYFDNPLDCFNKIKEYLKDDKFEQIAQNGHSRALEITNAKRVSKFMCETIFERSFSEDYEWREFMFKNGEKI</sequence>
<evidence type="ECO:0000313" key="2">
    <source>
        <dbReference type="EMBL" id="CUU83918.1"/>
    </source>
</evidence>
<accession>A0A0S4SBY1</accession>
<keyword evidence="3" id="KW-1185">Reference proteome</keyword>
<feature type="domain" description="Spore protein YkvP/CgeB glycosyl transferase-like" evidence="1">
    <location>
        <begin position="209"/>
        <end position="324"/>
    </location>
</feature>
<dbReference type="Proteomes" id="UP000052237">
    <property type="component" value="Unassembled WGS sequence"/>
</dbReference>
<reference evidence="2 3" key="1">
    <citation type="submission" date="2015-11" db="EMBL/GenBank/DDBJ databases">
        <authorList>
            <consortium name="Pathogen Informatics"/>
        </authorList>
    </citation>
    <scope>NUCLEOTIDE SEQUENCE [LARGE SCALE GENOMIC DNA]</scope>
    <source>
        <strain evidence="2 3">006A-0059</strain>
    </source>
</reference>
<evidence type="ECO:0000313" key="3">
    <source>
        <dbReference type="Proteomes" id="UP000052237"/>
    </source>
</evidence>
<proteinExistence type="predicted"/>
<gene>
    <name evidence="2" type="ORF">ERS686654_01468</name>
</gene>
<comment type="caution">
    <text evidence="2">The sequence shown here is derived from an EMBL/GenBank/DDBJ whole genome shotgun (WGS) entry which is preliminary data.</text>
</comment>